<evidence type="ECO:0000259" key="6">
    <source>
        <dbReference type="Pfam" id="PF09368"/>
    </source>
</evidence>
<evidence type="ECO:0000256" key="5">
    <source>
        <dbReference type="SAM" id="MobiDB-lite"/>
    </source>
</evidence>
<dbReference type="Proteomes" id="UP000238350">
    <property type="component" value="Unassembled WGS sequence"/>
</dbReference>
<feature type="compositionally biased region" description="Basic and acidic residues" evidence="5">
    <location>
        <begin position="9"/>
        <end position="21"/>
    </location>
</feature>
<evidence type="ECO:0000256" key="2">
    <source>
        <dbReference type="ARBA" id="ARBA00010979"/>
    </source>
</evidence>
<feature type="domain" description="Sas10 C-terminal" evidence="6">
    <location>
        <begin position="436"/>
        <end position="507"/>
    </location>
</feature>
<feature type="compositionally biased region" description="Acidic residues" evidence="5">
    <location>
        <begin position="30"/>
        <end position="54"/>
    </location>
</feature>
<organism evidence="7 8">
    <name type="scientific">Wickerhamiella sorbophila</name>
    <dbReference type="NCBI Taxonomy" id="45607"/>
    <lineage>
        <taxon>Eukaryota</taxon>
        <taxon>Fungi</taxon>
        <taxon>Dikarya</taxon>
        <taxon>Ascomycota</taxon>
        <taxon>Saccharomycotina</taxon>
        <taxon>Dipodascomycetes</taxon>
        <taxon>Dipodascales</taxon>
        <taxon>Trichomonascaceae</taxon>
        <taxon>Wickerhamiella</taxon>
    </lineage>
</organism>
<keyword evidence="3" id="KW-0539">Nucleus</keyword>
<dbReference type="EMBL" id="NDIQ01000001">
    <property type="protein sequence ID" value="PRT54041.1"/>
    <property type="molecule type" value="Genomic_DNA"/>
</dbReference>
<dbReference type="AlphaFoldDB" id="A0A2T0FGC4"/>
<evidence type="ECO:0000256" key="1">
    <source>
        <dbReference type="ARBA" id="ARBA00004123"/>
    </source>
</evidence>
<protein>
    <submittedName>
        <fullName evidence="7">Something about silencing protein 10</fullName>
    </submittedName>
</protein>
<feature type="region of interest" description="Disordered" evidence="5">
    <location>
        <begin position="1"/>
        <end position="98"/>
    </location>
</feature>
<evidence type="ECO:0000313" key="8">
    <source>
        <dbReference type="Proteomes" id="UP000238350"/>
    </source>
</evidence>
<evidence type="ECO:0000256" key="4">
    <source>
        <dbReference type="SAM" id="Coils"/>
    </source>
</evidence>
<reference evidence="7 8" key="1">
    <citation type="submission" date="2017-04" db="EMBL/GenBank/DDBJ databases">
        <title>Genome sequencing of [Candida] sorbophila.</title>
        <authorList>
            <person name="Ahn J.O."/>
        </authorList>
    </citation>
    <scope>NUCLEOTIDE SEQUENCE [LARGE SCALE GENOMIC DNA]</scope>
    <source>
        <strain evidence="7 8">DS02</strain>
    </source>
</reference>
<feature type="coiled-coil region" evidence="4">
    <location>
        <begin position="296"/>
        <end position="323"/>
    </location>
</feature>
<dbReference type="RefSeq" id="XP_024663987.1">
    <property type="nucleotide sequence ID" value="XM_024808219.1"/>
</dbReference>
<dbReference type="InterPro" id="IPR018972">
    <property type="entry name" value="Sas10_C_dom"/>
</dbReference>
<evidence type="ECO:0000313" key="7">
    <source>
        <dbReference type="EMBL" id="PRT54041.1"/>
    </source>
</evidence>
<feature type="compositionally biased region" description="Low complexity" evidence="5">
    <location>
        <begin position="269"/>
        <end position="279"/>
    </location>
</feature>
<accession>A0A2T0FGC4</accession>
<gene>
    <name evidence="7" type="ORF">B9G98_01661</name>
</gene>
<keyword evidence="8" id="KW-1185">Reference proteome</keyword>
<feature type="coiled-coil region" evidence="4">
    <location>
        <begin position="158"/>
        <end position="188"/>
    </location>
</feature>
<feature type="region of interest" description="Disordered" evidence="5">
    <location>
        <begin position="360"/>
        <end position="408"/>
    </location>
</feature>
<feature type="compositionally biased region" description="Acidic residues" evidence="5">
    <location>
        <begin position="81"/>
        <end position="95"/>
    </location>
</feature>
<comment type="subcellular location">
    <subcellularLocation>
        <location evidence="1">Nucleus</location>
    </subcellularLocation>
</comment>
<comment type="caution">
    <text evidence="7">The sequence shown here is derived from an EMBL/GenBank/DDBJ whole genome shotgun (WGS) entry which is preliminary data.</text>
</comment>
<dbReference type="PANTHER" id="PTHR13237:SF8">
    <property type="entry name" value="SOMETHING ABOUT SILENCING PROTEIN 10"/>
    <property type="match status" value="1"/>
</dbReference>
<dbReference type="GO" id="GO:0000462">
    <property type="term" value="P:maturation of SSU-rRNA from tricistronic rRNA transcript (SSU-rRNA, 5.8S rRNA, LSU-rRNA)"/>
    <property type="evidence" value="ECO:0007669"/>
    <property type="project" value="TreeGrafter"/>
</dbReference>
<proteinExistence type="inferred from homology"/>
<dbReference type="Pfam" id="PF09368">
    <property type="entry name" value="Sas10"/>
    <property type="match status" value="1"/>
</dbReference>
<keyword evidence="4" id="KW-0175">Coiled coil</keyword>
<feature type="region of interest" description="Disordered" evidence="5">
    <location>
        <begin position="264"/>
        <end position="291"/>
    </location>
</feature>
<comment type="similarity">
    <text evidence="2">Belongs to the SAS10 family.</text>
</comment>
<dbReference type="STRING" id="45607.A0A2T0FGC4"/>
<dbReference type="GeneID" id="36515410"/>
<dbReference type="GO" id="GO:0032040">
    <property type="term" value="C:small-subunit processome"/>
    <property type="evidence" value="ECO:0007669"/>
    <property type="project" value="TreeGrafter"/>
</dbReference>
<sequence length="509" mass="58461">MSDSEIDDIERFQTERDRALYEKAGLNNEDNSEFEFSDEEVMGIESGEDGDQSEYYEQGKSARAESTGWGASRNNYYGGDDYQEDEEALEDEEEEALRMQQAQMEEMDEGDFYDEDDMEGWKKTAVSTEIEVEELPQETSNMSAAERFAFIQSTYPEVLLLSKELQKCKEAAKDLESEEGELAEFQKVALNSYMGMIYSYFALFTSKVADGPVDLKEHPVMEGILKARELWRVAIAAEEPMEELQEEPEDISADSEEALSEIESDVESEISNSDFASFESEQDEDEDDFTIKLPKISRKNAKIADYDEAADSIEQQARAKNKQSLRFYTSQIDKRSAVKEDKFQGDLDLPYKERAFERRQRLLEEARQRGQQTQDRLGESEDDAEDTEENHNPLYAETKAEREKKKRFKVERHAEAVAAAKQGRLEEYLGENPNVDKRAINYQIQKNKGLTPKRKKENRNARVKKRVRFAAAQKKLKSVRRVYQEPSGPYGGEMSGIKKNLVHSTKFGG</sequence>
<name>A0A2T0FGC4_9ASCO</name>
<dbReference type="OrthoDB" id="1924577at2759"/>
<dbReference type="PANTHER" id="PTHR13237">
    <property type="entry name" value="SOMETHING ABOUT SILENCING PROTEIN 10-RELATED"/>
    <property type="match status" value="1"/>
</dbReference>
<evidence type="ECO:0000256" key="3">
    <source>
        <dbReference type="ARBA" id="ARBA00023242"/>
    </source>
</evidence>